<keyword evidence="1" id="KW-0812">Transmembrane</keyword>
<keyword evidence="1" id="KW-1133">Transmembrane helix</keyword>
<evidence type="ECO:0000256" key="1">
    <source>
        <dbReference type="SAM" id="Phobius"/>
    </source>
</evidence>
<dbReference type="Proteomes" id="UP000228533">
    <property type="component" value="Unassembled WGS sequence"/>
</dbReference>
<feature type="domain" description="DUF11" evidence="2">
    <location>
        <begin position="93"/>
        <end position="164"/>
    </location>
</feature>
<evidence type="ECO:0000313" key="4">
    <source>
        <dbReference type="Proteomes" id="UP000228533"/>
    </source>
</evidence>
<evidence type="ECO:0000313" key="3">
    <source>
        <dbReference type="EMBL" id="PIT95775.1"/>
    </source>
</evidence>
<proteinExistence type="predicted"/>
<reference evidence="4" key="1">
    <citation type="submission" date="2017-09" db="EMBL/GenBank/DDBJ databases">
        <title>Depth-based differentiation of microbial function through sediment-hosted aquifers and enrichment of novel symbionts in the deep terrestrial subsurface.</title>
        <authorList>
            <person name="Probst A.J."/>
            <person name="Ladd B."/>
            <person name="Jarett J.K."/>
            <person name="Geller-Mcgrath D.E."/>
            <person name="Sieber C.M.K."/>
            <person name="Emerson J.B."/>
            <person name="Anantharaman K."/>
            <person name="Thomas B.C."/>
            <person name="Malmstrom R."/>
            <person name="Stieglmeier M."/>
            <person name="Klingl A."/>
            <person name="Woyke T."/>
            <person name="Ryan C.M."/>
            <person name="Banfield J.F."/>
        </authorList>
    </citation>
    <scope>NUCLEOTIDE SEQUENCE [LARGE SCALE GENOMIC DNA]</scope>
</reference>
<gene>
    <name evidence="3" type="ORF">COT94_04280</name>
</gene>
<comment type="caution">
    <text evidence="3">The sequence shown here is derived from an EMBL/GenBank/DDBJ whole genome shotgun (WGS) entry which is preliminary data.</text>
</comment>
<keyword evidence="1" id="KW-0472">Membrane</keyword>
<accession>A0A2M6WSP0</accession>
<dbReference type="InterPro" id="IPR001434">
    <property type="entry name" value="OmcB-like_DUF11"/>
</dbReference>
<dbReference type="Pfam" id="PF01345">
    <property type="entry name" value="DUF11"/>
    <property type="match status" value="1"/>
</dbReference>
<evidence type="ECO:0000259" key="2">
    <source>
        <dbReference type="Pfam" id="PF01345"/>
    </source>
</evidence>
<dbReference type="AlphaFoldDB" id="A0A2M6WSP0"/>
<sequence>MPRNKDIDKLSNDITTAVKKENISDGLSEIYQDDNGKQVDVSRLTIKKSFGPLTKIILGLFVLILIVGAGFGVWQKFSTANDITQVSLTMEGEKAPQAGKEMEYVIKVVNNSGRALSEGTISVAYPEGFVFIDATPMPSSNNNVWKFNNLAGKGTAEIRLRGRIYNLIGKSNLWSSELLYKAEGFSTEFKKNTILETVVSDSGLAIQLIKPSSVLKSEDQEIVIKYRQSSGSVLDNFHLTVEPSDSSQLEFLREEVPNLDAVLIRPWVWQVNKISNEEQELRVRFRFLDKIGDIVSLKFKFDYDKQGMATSSILANTSSTPTIVSSDYLPLYEEDVDLEVIKNDLSLLLNLNGQSNDQSVDFGQVLKYSINYNNVGDSPMEDVVISAVLEGDLLARATLIDKNKGEVSGQTITWSKLQIPELAQVNKGERGTIEFSIKVKNLSELPRDFRQDIAVAARFEMKRSGDIASILAQINKRDLEAEAKDLNLMTTSTTSTSTPDNYSNKIIARVNSDLALGSVVRYFSEDNMPLGSGPLPLEVAKTTSLKVFWSLNNTLHNLSKVRAVVTIPSYIEIADLSTVFGQLNYEPVMRQLVWEVPVMDKLSNDFAAQFTIKVSPTGEQRNQLLILLPAVKLTAQDDFNGSTVKRESKPKTSKLEDDDVAISTGIDLNGGLVK</sequence>
<organism evidence="3 4">
    <name type="scientific">Candidatus Falkowbacteria bacterium CG10_big_fil_rev_8_21_14_0_10_37_14</name>
    <dbReference type="NCBI Taxonomy" id="1974561"/>
    <lineage>
        <taxon>Bacteria</taxon>
        <taxon>Candidatus Falkowiibacteriota</taxon>
    </lineage>
</organism>
<dbReference type="EMBL" id="PFAM01000023">
    <property type="protein sequence ID" value="PIT95775.1"/>
    <property type="molecule type" value="Genomic_DNA"/>
</dbReference>
<feature type="transmembrane region" description="Helical" evidence="1">
    <location>
        <begin position="53"/>
        <end position="74"/>
    </location>
</feature>
<protein>
    <recommendedName>
        <fullName evidence="2">DUF11 domain-containing protein</fullName>
    </recommendedName>
</protein>
<name>A0A2M6WSP0_9BACT</name>